<dbReference type="OrthoDB" id="1406894at2"/>
<dbReference type="KEGG" id="fgg:FSB75_02905"/>
<dbReference type="Gene3D" id="3.40.50.2000">
    <property type="entry name" value="Glycogen Phosphorylase B"/>
    <property type="match status" value="2"/>
</dbReference>
<gene>
    <name evidence="3" type="ORF">FSB75_02905</name>
</gene>
<dbReference type="PANTHER" id="PTHR12526:SF629">
    <property type="entry name" value="TEICHURONIC ACID BIOSYNTHESIS GLYCOSYLTRANSFERASE TUAH-RELATED"/>
    <property type="match status" value="1"/>
</dbReference>
<protein>
    <submittedName>
        <fullName evidence="3">Glycosyltransferase family 4 protein</fullName>
    </submittedName>
</protein>
<dbReference type="Proteomes" id="UP000321204">
    <property type="component" value="Chromosome"/>
</dbReference>
<keyword evidence="4" id="KW-1185">Reference proteome</keyword>
<evidence type="ECO:0000256" key="1">
    <source>
        <dbReference type="ARBA" id="ARBA00022676"/>
    </source>
</evidence>
<organism evidence="3 4">
    <name type="scientific">Flavisolibacter ginsenosidimutans</name>
    <dbReference type="NCBI Taxonomy" id="661481"/>
    <lineage>
        <taxon>Bacteria</taxon>
        <taxon>Pseudomonadati</taxon>
        <taxon>Bacteroidota</taxon>
        <taxon>Chitinophagia</taxon>
        <taxon>Chitinophagales</taxon>
        <taxon>Chitinophagaceae</taxon>
        <taxon>Flavisolibacter</taxon>
    </lineage>
</organism>
<accession>A0A5B8UEG3</accession>
<dbReference type="PANTHER" id="PTHR12526">
    <property type="entry name" value="GLYCOSYLTRANSFERASE"/>
    <property type="match status" value="1"/>
</dbReference>
<keyword evidence="2 3" id="KW-0808">Transferase</keyword>
<dbReference type="SUPFAM" id="SSF53756">
    <property type="entry name" value="UDP-Glycosyltransferase/glycogen phosphorylase"/>
    <property type="match status" value="1"/>
</dbReference>
<sequence length="416" mass="46945">MKICIVTTRHISYNPRVLKEADVFAAHGIDVSVVTVNNNAQQARFDEAMMKERKWRLVTVNFRREIKSEKLRWLFLSLQEKIFSVFSKFTYRYGVAERASLKGFSALARLAKNEEADFYIAHHAEALGIAYAAAKNKGVRFGFDAEDFHTGMSESGSPSDKDSLLSFLEGKYLPHAAYITAASKGIGEAYEKKYGLAKTTTILNVFPKEATTVTSADFPVKFYWYSQVIGPNRSLETLLEAASQIDAPYELHLRGSYCNDAYKEFLQTLIKQKNLQKKVFIHPPIVAERIITDASKYDVGLALETDVSYNRDVCVTNKIFSYLMAGLAIVGTDTYGQKDIFSHFKKAVLLCGKNNADELAQAMLYFIQHPEELTVAKRFAKEAAEERFNWEVESEKLLTLLEEKAGVLQQGPLVLK</sequence>
<dbReference type="AlphaFoldDB" id="A0A5B8UEG3"/>
<reference evidence="3 4" key="1">
    <citation type="journal article" date="2015" name="Int. J. Syst. Evol. Microbiol.">
        <title>Flavisolibacter ginsenosidimutans sp. nov., with ginsenoside-converting activity isolated from soil used for cultivating ginseng.</title>
        <authorList>
            <person name="Zhao Y."/>
            <person name="Liu Q."/>
            <person name="Kang M.S."/>
            <person name="Jin F."/>
            <person name="Yu H."/>
            <person name="Im W.T."/>
        </authorList>
    </citation>
    <scope>NUCLEOTIDE SEQUENCE [LARGE SCALE GENOMIC DNA]</scope>
    <source>
        <strain evidence="3 4">Gsoil 636</strain>
    </source>
</reference>
<dbReference type="GO" id="GO:0016757">
    <property type="term" value="F:glycosyltransferase activity"/>
    <property type="evidence" value="ECO:0007669"/>
    <property type="project" value="UniProtKB-KW"/>
</dbReference>
<evidence type="ECO:0000313" key="4">
    <source>
        <dbReference type="Proteomes" id="UP000321204"/>
    </source>
</evidence>
<keyword evidence="1" id="KW-0328">Glycosyltransferase</keyword>
<evidence type="ECO:0000256" key="2">
    <source>
        <dbReference type="ARBA" id="ARBA00022679"/>
    </source>
</evidence>
<proteinExistence type="predicted"/>
<evidence type="ECO:0000313" key="3">
    <source>
        <dbReference type="EMBL" id="QEC54893.1"/>
    </source>
</evidence>
<dbReference type="RefSeq" id="WP_146782492.1">
    <property type="nucleotide sequence ID" value="NZ_BAABIO010000006.1"/>
</dbReference>
<name>A0A5B8UEG3_9BACT</name>
<dbReference type="EMBL" id="CP042433">
    <property type="protein sequence ID" value="QEC54893.1"/>
    <property type="molecule type" value="Genomic_DNA"/>
</dbReference>